<dbReference type="Pfam" id="PF05015">
    <property type="entry name" value="HigB-like_toxin"/>
    <property type="match status" value="1"/>
</dbReference>
<reference evidence="1" key="1">
    <citation type="submission" date="2023-05" db="EMBL/GenBank/DDBJ databases">
        <authorList>
            <person name="Zhang X."/>
        </authorList>
    </citation>
    <scope>NUCLEOTIDE SEQUENCE</scope>
    <source>
        <strain evidence="1">BD1B2-1</strain>
    </source>
</reference>
<evidence type="ECO:0000313" key="2">
    <source>
        <dbReference type="Proteomes" id="UP001232063"/>
    </source>
</evidence>
<dbReference type="EMBL" id="JASJOU010000014">
    <property type="protein sequence ID" value="MDJ1504985.1"/>
    <property type="molecule type" value="Genomic_DNA"/>
</dbReference>
<protein>
    <submittedName>
        <fullName evidence="1">Type II toxin-antitoxin system RelE/ParE family toxin</fullName>
    </submittedName>
</protein>
<dbReference type="PANTHER" id="PTHR40266">
    <property type="entry name" value="TOXIN HIGB-1"/>
    <property type="match status" value="1"/>
</dbReference>
<gene>
    <name evidence="1" type="ORF">QNI22_30260</name>
</gene>
<keyword evidence="2" id="KW-1185">Reference proteome</keyword>
<evidence type="ECO:0000313" key="1">
    <source>
        <dbReference type="EMBL" id="MDJ1504985.1"/>
    </source>
</evidence>
<dbReference type="Proteomes" id="UP001232063">
    <property type="component" value="Unassembled WGS sequence"/>
</dbReference>
<proteinExistence type="predicted"/>
<comment type="caution">
    <text evidence="1">The sequence shown here is derived from an EMBL/GenBank/DDBJ whole genome shotgun (WGS) entry which is preliminary data.</text>
</comment>
<dbReference type="PANTHER" id="PTHR40266:SF2">
    <property type="entry name" value="TOXIN HIGB-1"/>
    <property type="match status" value="1"/>
</dbReference>
<dbReference type="AlphaFoldDB" id="A0AAE3RB92"/>
<dbReference type="RefSeq" id="WP_314516722.1">
    <property type="nucleotide sequence ID" value="NZ_JASJOU010000014.1"/>
</dbReference>
<organism evidence="1 2">
    <name type="scientific">Xanthocytophaga agilis</name>
    <dbReference type="NCBI Taxonomy" id="3048010"/>
    <lineage>
        <taxon>Bacteria</taxon>
        <taxon>Pseudomonadati</taxon>
        <taxon>Bacteroidota</taxon>
        <taxon>Cytophagia</taxon>
        <taxon>Cytophagales</taxon>
        <taxon>Rhodocytophagaceae</taxon>
        <taxon>Xanthocytophaga</taxon>
    </lineage>
</organism>
<dbReference type="Gene3D" id="3.30.2310.20">
    <property type="entry name" value="RelE-like"/>
    <property type="match status" value="1"/>
</dbReference>
<name>A0AAE3RB92_9BACT</name>
<dbReference type="SUPFAM" id="SSF143011">
    <property type="entry name" value="RelE-like"/>
    <property type="match status" value="1"/>
</dbReference>
<dbReference type="InterPro" id="IPR007711">
    <property type="entry name" value="HigB-1"/>
</dbReference>
<dbReference type="InterPro" id="IPR035093">
    <property type="entry name" value="RelE/ParE_toxin_dom_sf"/>
</dbReference>
<sequence>MIDVYIDDDDLALLFEGKKPKGKPKYQEAVIKKFKQKVQIIDSCSKTEDFYRLNSLNFEALQGDKAGLFSIRVDSQYRLEFSIERILEGETVIREIIRIIRLSNHYA</sequence>
<accession>A0AAE3RB92</accession>